<protein>
    <submittedName>
        <fullName evidence="2">Uncharacterized protein</fullName>
    </submittedName>
</protein>
<reference evidence="2" key="2">
    <citation type="journal article" date="2015" name="Fish Shellfish Immunol.">
        <title>Early steps in the European eel (Anguilla anguilla)-Vibrio vulnificus interaction in the gills: Role of the RtxA13 toxin.</title>
        <authorList>
            <person name="Callol A."/>
            <person name="Pajuelo D."/>
            <person name="Ebbesson L."/>
            <person name="Teles M."/>
            <person name="MacKenzie S."/>
            <person name="Amaro C."/>
        </authorList>
    </citation>
    <scope>NUCLEOTIDE SEQUENCE</scope>
</reference>
<dbReference type="AlphaFoldDB" id="A0A0E9Q5E4"/>
<evidence type="ECO:0000313" key="2">
    <source>
        <dbReference type="EMBL" id="JAH11964.1"/>
    </source>
</evidence>
<evidence type="ECO:0000256" key="1">
    <source>
        <dbReference type="SAM" id="MobiDB-lite"/>
    </source>
</evidence>
<sequence>MFPSTHTNTPTNRTLLNTQPKQAEPLRPKWSCSERLHPVLKVLSPKSTQFCKIIQKLMNNTNFFWAVIVFHNNIII</sequence>
<dbReference type="EMBL" id="GBXM01096613">
    <property type="protein sequence ID" value="JAH11964.1"/>
    <property type="molecule type" value="Transcribed_RNA"/>
</dbReference>
<feature type="compositionally biased region" description="Low complexity" evidence="1">
    <location>
        <begin position="1"/>
        <end position="18"/>
    </location>
</feature>
<reference evidence="2" key="1">
    <citation type="submission" date="2014-11" db="EMBL/GenBank/DDBJ databases">
        <authorList>
            <person name="Amaro Gonzalez C."/>
        </authorList>
    </citation>
    <scope>NUCLEOTIDE SEQUENCE</scope>
</reference>
<proteinExistence type="predicted"/>
<name>A0A0E9Q5E4_ANGAN</name>
<accession>A0A0E9Q5E4</accession>
<feature type="region of interest" description="Disordered" evidence="1">
    <location>
        <begin position="1"/>
        <end position="27"/>
    </location>
</feature>
<organism evidence="2">
    <name type="scientific">Anguilla anguilla</name>
    <name type="common">European freshwater eel</name>
    <name type="synonym">Muraena anguilla</name>
    <dbReference type="NCBI Taxonomy" id="7936"/>
    <lineage>
        <taxon>Eukaryota</taxon>
        <taxon>Metazoa</taxon>
        <taxon>Chordata</taxon>
        <taxon>Craniata</taxon>
        <taxon>Vertebrata</taxon>
        <taxon>Euteleostomi</taxon>
        <taxon>Actinopterygii</taxon>
        <taxon>Neopterygii</taxon>
        <taxon>Teleostei</taxon>
        <taxon>Anguilliformes</taxon>
        <taxon>Anguillidae</taxon>
        <taxon>Anguilla</taxon>
    </lineage>
</organism>